<sequence length="347" mass="40099">MNMHQGVGDQGPLDCDVDSCTQWAKSRQAFQYVPVDVSRVIDEIKKEHIKTTELYVYCDIDDIELISRVLSRHNLTAYYNENVLSDLRGKTLVHYKSNNLPDDVASMLVQAMECGAYVEPLVSYIDRRFGLTEVELLHSGYFLHMKSFSILSNAFNRVVKRVLDLIAATILSLFAIPICFMTAFFIKLESPGPLFYRQARVGQFNREFDVIKFRSMRNDAEKHGAQWASKNDPRVTRVGAFIRRTRIDELPQLINVFKNEMSLVGPRPEREIFIKELEAVIPYYRFRHAVKPGITGLAQVSYPYGASIEDAVWKHKYDIYYIKHQNLWLDIKILLLTVKTVLFGMGR</sequence>
<dbReference type="EMBL" id="CP118942">
    <property type="protein sequence ID" value="WEE24647.1"/>
    <property type="molecule type" value="Genomic_DNA"/>
</dbReference>
<evidence type="ECO:0000256" key="7">
    <source>
        <dbReference type="SAM" id="Phobius"/>
    </source>
</evidence>
<dbReference type="GO" id="GO:0016020">
    <property type="term" value="C:membrane"/>
    <property type="evidence" value="ECO:0007669"/>
    <property type="project" value="UniProtKB-SubCell"/>
</dbReference>
<keyword evidence="5 7" id="KW-1133">Transmembrane helix</keyword>
<name>A0AAX3NZU0_AERHY</name>
<dbReference type="GO" id="GO:0016780">
    <property type="term" value="F:phosphotransferase activity, for other substituted phosphate groups"/>
    <property type="evidence" value="ECO:0007669"/>
    <property type="project" value="TreeGrafter"/>
</dbReference>
<dbReference type="PANTHER" id="PTHR30576:SF0">
    <property type="entry name" value="UNDECAPRENYL-PHOSPHATE N-ACETYLGALACTOSAMINYL 1-PHOSPHATE TRANSFERASE-RELATED"/>
    <property type="match status" value="1"/>
</dbReference>
<reference evidence="9" key="1">
    <citation type="submission" date="2023-02" db="EMBL/GenBank/DDBJ databases">
        <title>The sequence of Aeromonas hydrophila K533.</title>
        <authorList>
            <person name="Luo X."/>
        </authorList>
    </citation>
    <scope>NUCLEOTIDE SEQUENCE</scope>
    <source>
        <strain evidence="9">K533</strain>
    </source>
</reference>
<dbReference type="NCBIfam" id="TIGR03025">
    <property type="entry name" value="EPS_sugtrans"/>
    <property type="match status" value="1"/>
</dbReference>
<dbReference type="InterPro" id="IPR017475">
    <property type="entry name" value="EPS_sugar_tfrase"/>
</dbReference>
<accession>A0AAX3NZU0</accession>
<comment type="similarity">
    <text evidence="2">Belongs to the bacterial sugar transferase family.</text>
</comment>
<dbReference type="PANTHER" id="PTHR30576">
    <property type="entry name" value="COLANIC BIOSYNTHESIS UDP-GLUCOSE LIPID CARRIER TRANSFERASE"/>
    <property type="match status" value="1"/>
</dbReference>
<organism evidence="9 10">
    <name type="scientific">Aeromonas hydrophila</name>
    <dbReference type="NCBI Taxonomy" id="644"/>
    <lineage>
        <taxon>Bacteria</taxon>
        <taxon>Pseudomonadati</taxon>
        <taxon>Pseudomonadota</taxon>
        <taxon>Gammaproteobacteria</taxon>
        <taxon>Aeromonadales</taxon>
        <taxon>Aeromonadaceae</taxon>
        <taxon>Aeromonas</taxon>
    </lineage>
</organism>
<evidence type="ECO:0000313" key="10">
    <source>
        <dbReference type="Proteomes" id="UP001214666"/>
    </source>
</evidence>
<dbReference type="RefSeq" id="WP_275115483.1">
    <property type="nucleotide sequence ID" value="NZ_CP118942.1"/>
</dbReference>
<dbReference type="Pfam" id="PF02397">
    <property type="entry name" value="Bac_transf"/>
    <property type="match status" value="1"/>
</dbReference>
<evidence type="ECO:0000256" key="1">
    <source>
        <dbReference type="ARBA" id="ARBA00004141"/>
    </source>
</evidence>
<proteinExistence type="inferred from homology"/>
<evidence type="ECO:0000259" key="8">
    <source>
        <dbReference type="Pfam" id="PF02397"/>
    </source>
</evidence>
<evidence type="ECO:0000256" key="6">
    <source>
        <dbReference type="ARBA" id="ARBA00023136"/>
    </source>
</evidence>
<dbReference type="AlphaFoldDB" id="A0AAX3NZU0"/>
<comment type="subcellular location">
    <subcellularLocation>
        <location evidence="1">Membrane</location>
        <topology evidence="1">Multi-pass membrane protein</topology>
    </subcellularLocation>
</comment>
<dbReference type="Proteomes" id="UP001214666">
    <property type="component" value="Chromosome"/>
</dbReference>
<feature type="transmembrane region" description="Helical" evidence="7">
    <location>
        <begin position="162"/>
        <end position="186"/>
    </location>
</feature>
<keyword evidence="6 7" id="KW-0472">Membrane</keyword>
<feature type="domain" description="Bacterial sugar transferase" evidence="8">
    <location>
        <begin position="160"/>
        <end position="342"/>
    </location>
</feature>
<dbReference type="InterPro" id="IPR003362">
    <property type="entry name" value="Bact_transf"/>
</dbReference>
<gene>
    <name evidence="9" type="ORF">PY771_13250</name>
</gene>
<evidence type="ECO:0000256" key="4">
    <source>
        <dbReference type="ARBA" id="ARBA00022692"/>
    </source>
</evidence>
<evidence type="ECO:0000256" key="5">
    <source>
        <dbReference type="ARBA" id="ARBA00022989"/>
    </source>
</evidence>
<evidence type="ECO:0000256" key="2">
    <source>
        <dbReference type="ARBA" id="ARBA00006464"/>
    </source>
</evidence>
<evidence type="ECO:0000256" key="3">
    <source>
        <dbReference type="ARBA" id="ARBA00022679"/>
    </source>
</evidence>
<evidence type="ECO:0000313" key="9">
    <source>
        <dbReference type="EMBL" id="WEE24647.1"/>
    </source>
</evidence>
<protein>
    <submittedName>
        <fullName evidence="9">Exopolysaccharide biosynthesis polyprenyl glycosylphosphotransferase</fullName>
    </submittedName>
</protein>
<keyword evidence="3" id="KW-0808">Transferase</keyword>
<keyword evidence="4 7" id="KW-0812">Transmembrane</keyword>